<feature type="transmembrane region" description="Helical" evidence="9">
    <location>
        <begin position="128"/>
        <end position="150"/>
    </location>
</feature>
<feature type="domain" description="NarG-like" evidence="10">
    <location>
        <begin position="40"/>
        <end position="216"/>
    </location>
</feature>
<organism evidence="11 12">
    <name type="scientific">Conexivisphaera calida</name>
    <dbReference type="NCBI Taxonomy" id="1874277"/>
    <lineage>
        <taxon>Archaea</taxon>
        <taxon>Nitrososphaerota</taxon>
        <taxon>Conexivisphaeria</taxon>
        <taxon>Conexivisphaerales</taxon>
        <taxon>Conexivisphaeraceae</taxon>
        <taxon>Conexivisphaera</taxon>
    </lineage>
</organism>
<keyword evidence="4 9" id="KW-0812">Transmembrane</keyword>
<protein>
    <recommendedName>
        <fullName evidence="10">NarG-like domain-containing protein</fullName>
    </recommendedName>
</protein>
<keyword evidence="8 9" id="KW-0472">Membrane</keyword>
<dbReference type="GO" id="GO:0009055">
    <property type="term" value="F:electron transfer activity"/>
    <property type="evidence" value="ECO:0007669"/>
    <property type="project" value="TreeGrafter"/>
</dbReference>
<sequence length="224" mass="23746">MISLARWLRSGGFTGYADPPSALRSSGGLRWFAGRALTFSALGDDRLLINGARMLHWALLATAIFHMDLVIGTDVIRMNPARMSILAVALGAPTGSVALAGLVLLLWRRIRPRELASPICNRRVRVQLPTSPSVLIIHALLAAVLVVGIAQDVVTVMGGGHALVIASSWALSLLAMRPDVAAAAALPLLDVHIILASALVALLPWSPLRHFLSYALVPDLGQIG</sequence>
<dbReference type="Gene3D" id="1.20.950.20">
    <property type="entry name" value="Transmembrane di-heme cytochromes, Chain C"/>
    <property type="match status" value="1"/>
</dbReference>
<keyword evidence="2" id="KW-0813">Transport</keyword>
<evidence type="ECO:0000256" key="2">
    <source>
        <dbReference type="ARBA" id="ARBA00022448"/>
    </source>
</evidence>
<dbReference type="Pfam" id="PF02665">
    <property type="entry name" value="Nitrate_red_gam"/>
    <property type="match status" value="1"/>
</dbReference>
<keyword evidence="7" id="KW-0560">Oxidoreductase</keyword>
<dbReference type="GO" id="GO:0019645">
    <property type="term" value="P:anaerobic electron transport chain"/>
    <property type="evidence" value="ECO:0007669"/>
    <property type="project" value="TreeGrafter"/>
</dbReference>
<evidence type="ECO:0000256" key="4">
    <source>
        <dbReference type="ARBA" id="ARBA00022692"/>
    </source>
</evidence>
<proteinExistence type="predicted"/>
<keyword evidence="3" id="KW-1003">Cell membrane</keyword>
<keyword evidence="5" id="KW-0249">Electron transport</keyword>
<evidence type="ECO:0000256" key="8">
    <source>
        <dbReference type="ARBA" id="ARBA00023136"/>
    </source>
</evidence>
<evidence type="ECO:0000313" key="11">
    <source>
        <dbReference type="EMBL" id="BBE42307.1"/>
    </source>
</evidence>
<dbReference type="PANTHER" id="PTHR30598">
    <property type="entry name" value="NITRATE REDUCTASE PRIVATE CHAPERONE, REDOX ENZYME MATURATION PROTEIN REMP FAMILY"/>
    <property type="match status" value="1"/>
</dbReference>
<name>A0A4P2VE14_9ARCH</name>
<evidence type="ECO:0000256" key="3">
    <source>
        <dbReference type="ARBA" id="ARBA00022475"/>
    </source>
</evidence>
<feature type="transmembrane region" description="Helical" evidence="9">
    <location>
        <begin position="156"/>
        <end position="176"/>
    </location>
</feature>
<feature type="transmembrane region" description="Helical" evidence="9">
    <location>
        <begin position="54"/>
        <end position="73"/>
    </location>
</feature>
<dbReference type="InterPro" id="IPR036197">
    <property type="entry name" value="NarG-like_sf"/>
</dbReference>
<dbReference type="GO" id="GO:0020037">
    <property type="term" value="F:heme binding"/>
    <property type="evidence" value="ECO:0007669"/>
    <property type="project" value="TreeGrafter"/>
</dbReference>
<dbReference type="Proteomes" id="UP000509448">
    <property type="component" value="Chromosome"/>
</dbReference>
<evidence type="ECO:0000313" key="12">
    <source>
        <dbReference type="Proteomes" id="UP000509448"/>
    </source>
</evidence>
<accession>A0A4P2VE14</accession>
<evidence type="ECO:0000256" key="6">
    <source>
        <dbReference type="ARBA" id="ARBA00022989"/>
    </source>
</evidence>
<comment type="subcellular location">
    <subcellularLocation>
        <location evidence="1">Cell membrane</location>
        <topology evidence="1">Multi-pass membrane protein</topology>
    </subcellularLocation>
</comment>
<keyword evidence="12" id="KW-1185">Reference proteome</keyword>
<evidence type="ECO:0000256" key="7">
    <source>
        <dbReference type="ARBA" id="ARBA00023002"/>
    </source>
</evidence>
<keyword evidence="6 9" id="KW-1133">Transmembrane helix</keyword>
<evidence type="ECO:0000256" key="9">
    <source>
        <dbReference type="SAM" id="Phobius"/>
    </source>
</evidence>
<dbReference type="SUPFAM" id="SSF103501">
    <property type="entry name" value="Respiratory nitrate reductase 1 gamma chain"/>
    <property type="match status" value="1"/>
</dbReference>
<dbReference type="InterPro" id="IPR051936">
    <property type="entry name" value="Heme-iron_electron_transfer"/>
</dbReference>
<evidence type="ECO:0000259" key="10">
    <source>
        <dbReference type="Pfam" id="PF02665"/>
    </source>
</evidence>
<dbReference type="GO" id="GO:0005886">
    <property type="term" value="C:plasma membrane"/>
    <property type="evidence" value="ECO:0007669"/>
    <property type="project" value="UniProtKB-SubCell"/>
</dbReference>
<feature type="transmembrane region" description="Helical" evidence="9">
    <location>
        <begin position="85"/>
        <end position="107"/>
    </location>
</feature>
<dbReference type="KEGG" id="ccai:NAS2_0918"/>
<dbReference type="AlphaFoldDB" id="A0A4P2VE14"/>
<dbReference type="InterPro" id="IPR023234">
    <property type="entry name" value="NarG-like_domain"/>
</dbReference>
<dbReference type="PANTHER" id="PTHR30598:SF3">
    <property type="entry name" value="RESPIRATORY NITRATE REDUCTASE 1 GAMMA CHAIN"/>
    <property type="match status" value="1"/>
</dbReference>
<gene>
    <name evidence="11" type="ORF">NAS2_0918</name>
</gene>
<feature type="transmembrane region" description="Helical" evidence="9">
    <location>
        <begin position="183"/>
        <end position="205"/>
    </location>
</feature>
<dbReference type="EMBL" id="AP018732">
    <property type="protein sequence ID" value="BBE42307.1"/>
    <property type="molecule type" value="Genomic_DNA"/>
</dbReference>
<dbReference type="GO" id="GO:0008940">
    <property type="term" value="F:nitrate reductase activity"/>
    <property type="evidence" value="ECO:0007669"/>
    <property type="project" value="TreeGrafter"/>
</dbReference>
<reference evidence="11 12" key="1">
    <citation type="journal article" date="2019" name="ISME J.">
        <title>Isolation and characterization of a thermophilic sulfur- and iron-reducing thaumarchaeote from a terrestrial acidic hot spring.</title>
        <authorList>
            <person name="Kato S."/>
            <person name="Itoh T."/>
            <person name="Yuki M."/>
            <person name="Nagamori M."/>
            <person name="Ohnishi M."/>
            <person name="Uematsu K."/>
            <person name="Suzuki K."/>
            <person name="Takashina T."/>
            <person name="Ohkuma M."/>
        </authorList>
    </citation>
    <scope>NUCLEOTIDE SEQUENCE [LARGE SCALE GENOMIC DNA]</scope>
    <source>
        <strain evidence="11 12">NAS-02</strain>
    </source>
</reference>
<evidence type="ECO:0000256" key="5">
    <source>
        <dbReference type="ARBA" id="ARBA00022982"/>
    </source>
</evidence>
<evidence type="ECO:0000256" key="1">
    <source>
        <dbReference type="ARBA" id="ARBA00004651"/>
    </source>
</evidence>